<reference evidence="2 3" key="1">
    <citation type="submission" date="2020-09" db="EMBL/GenBank/DDBJ databases">
        <title>novel species in genus Nocardioides.</title>
        <authorList>
            <person name="Zhang G."/>
        </authorList>
    </citation>
    <scope>NUCLEOTIDE SEQUENCE [LARGE SCALE GENOMIC DNA]</scope>
    <source>
        <strain evidence="2 3">19197</strain>
    </source>
</reference>
<feature type="transmembrane region" description="Helical" evidence="1">
    <location>
        <begin position="78"/>
        <end position="98"/>
    </location>
</feature>
<comment type="caution">
    <text evidence="2">The sequence shown here is derived from an EMBL/GenBank/DDBJ whole genome shotgun (WGS) entry which is preliminary data.</text>
</comment>
<name>A0ABR8MCT9_9ACTN</name>
<feature type="transmembrane region" description="Helical" evidence="1">
    <location>
        <begin position="147"/>
        <end position="166"/>
    </location>
</feature>
<feature type="transmembrane region" description="Helical" evidence="1">
    <location>
        <begin position="274"/>
        <end position="294"/>
    </location>
</feature>
<dbReference type="EMBL" id="JACXYY010000001">
    <property type="protein sequence ID" value="MBD3913330.1"/>
    <property type="molecule type" value="Genomic_DNA"/>
</dbReference>
<dbReference type="Proteomes" id="UP000649289">
    <property type="component" value="Unassembled WGS sequence"/>
</dbReference>
<keyword evidence="1" id="KW-0472">Membrane</keyword>
<gene>
    <name evidence="2" type="ORF">IEZ25_01785</name>
</gene>
<accession>A0ABR8MCT9</accession>
<evidence type="ECO:0000313" key="3">
    <source>
        <dbReference type="Proteomes" id="UP000649289"/>
    </source>
</evidence>
<feature type="transmembrane region" description="Helical" evidence="1">
    <location>
        <begin position="45"/>
        <end position="66"/>
    </location>
</feature>
<keyword evidence="1" id="KW-1133">Transmembrane helix</keyword>
<keyword evidence="1" id="KW-0812">Transmembrane</keyword>
<keyword evidence="3" id="KW-1185">Reference proteome</keyword>
<sequence length="341" mass="37279">MPEPAHRPDPVDLAAAEQWFVGHGLPYFVDDIRAEVHRGLTRRRLLLVAAVALLLGAGVVAGFALADLGWDNGLVPGVNAALLVLAAYALFTLRAWVIARWAARRTFSSLGLLFPLVTRALPLLLLFVTFLFINAEVWQVAATLDGSVMWLTVALFVAITVGFLLARLPEELAVFDEEVDPEVIARRCAGTPLEGIGGDVRASEETRLGGLQKANLLLMLLITQLVQVVLLSVSVFVFFVLFGLLVMQPEVIVTWTQQESLHAIPGFDRANWELVQVSVFLAAFSGFYFTVYAVTDELYRKQFFSSILDELERAVSARAVYRSVRGAADSRHAPDATTGGA</sequence>
<proteinExistence type="predicted"/>
<evidence type="ECO:0008006" key="4">
    <source>
        <dbReference type="Google" id="ProtNLM"/>
    </source>
</evidence>
<organism evidence="2 3">
    <name type="scientific">Nocardioides hwasunensis</name>
    <dbReference type="NCBI Taxonomy" id="397258"/>
    <lineage>
        <taxon>Bacteria</taxon>
        <taxon>Bacillati</taxon>
        <taxon>Actinomycetota</taxon>
        <taxon>Actinomycetes</taxon>
        <taxon>Propionibacteriales</taxon>
        <taxon>Nocardioidaceae</taxon>
        <taxon>Nocardioides</taxon>
    </lineage>
</organism>
<protein>
    <recommendedName>
        <fullName evidence="4">Integral membrane protein</fullName>
    </recommendedName>
</protein>
<evidence type="ECO:0000256" key="1">
    <source>
        <dbReference type="SAM" id="Phobius"/>
    </source>
</evidence>
<feature type="transmembrane region" description="Helical" evidence="1">
    <location>
        <begin position="216"/>
        <end position="246"/>
    </location>
</feature>
<feature type="transmembrane region" description="Helical" evidence="1">
    <location>
        <begin position="110"/>
        <end position="135"/>
    </location>
</feature>
<dbReference type="RefSeq" id="WP_191197669.1">
    <property type="nucleotide sequence ID" value="NZ_BAAAPA010000002.1"/>
</dbReference>
<evidence type="ECO:0000313" key="2">
    <source>
        <dbReference type="EMBL" id="MBD3913330.1"/>
    </source>
</evidence>